<keyword evidence="7" id="KW-0547">Nucleotide-binding</keyword>
<keyword evidence="4" id="KW-0597">Phosphoprotein</keyword>
<dbReference type="GO" id="GO:0000155">
    <property type="term" value="F:phosphorelay sensor kinase activity"/>
    <property type="evidence" value="ECO:0007669"/>
    <property type="project" value="InterPro"/>
</dbReference>
<dbReference type="GO" id="GO:0005524">
    <property type="term" value="F:ATP binding"/>
    <property type="evidence" value="ECO:0007669"/>
    <property type="project" value="UniProtKB-KW"/>
</dbReference>
<dbReference type="PANTHER" id="PTHR45569">
    <property type="entry name" value="SENSOR PROTEIN KDPD"/>
    <property type="match status" value="1"/>
</dbReference>
<keyword evidence="10 13" id="KW-1133">Transmembrane helix</keyword>
<feature type="transmembrane region" description="Helical" evidence="13">
    <location>
        <begin position="16"/>
        <end position="39"/>
    </location>
</feature>
<keyword evidence="6 13" id="KW-0812">Transmembrane</keyword>
<dbReference type="GO" id="GO:0005886">
    <property type="term" value="C:plasma membrane"/>
    <property type="evidence" value="ECO:0007669"/>
    <property type="project" value="TreeGrafter"/>
</dbReference>
<evidence type="ECO:0000256" key="7">
    <source>
        <dbReference type="ARBA" id="ARBA00022741"/>
    </source>
</evidence>
<evidence type="ECO:0000256" key="5">
    <source>
        <dbReference type="ARBA" id="ARBA00022679"/>
    </source>
</evidence>
<comment type="catalytic activity">
    <reaction evidence="1">
        <text>ATP + protein L-histidine = ADP + protein N-phospho-L-histidine.</text>
        <dbReference type="EC" id="2.7.13.3"/>
    </reaction>
</comment>
<dbReference type="SUPFAM" id="SSF55874">
    <property type="entry name" value="ATPase domain of HSP90 chaperone/DNA topoisomerase II/histidine kinase"/>
    <property type="match status" value="1"/>
</dbReference>
<evidence type="ECO:0000256" key="13">
    <source>
        <dbReference type="SAM" id="Phobius"/>
    </source>
</evidence>
<dbReference type="InterPro" id="IPR005467">
    <property type="entry name" value="His_kinase_dom"/>
</dbReference>
<dbReference type="InterPro" id="IPR003594">
    <property type="entry name" value="HATPase_dom"/>
</dbReference>
<dbReference type="Gene3D" id="1.10.287.130">
    <property type="match status" value="1"/>
</dbReference>
<dbReference type="CDD" id="cd00075">
    <property type="entry name" value="HATPase"/>
    <property type="match status" value="1"/>
</dbReference>
<keyword evidence="5" id="KW-0808">Transferase</keyword>
<dbReference type="EMBL" id="CP001106">
    <property type="protein sequence ID" value="ACR73312.1"/>
    <property type="molecule type" value="Genomic_DNA"/>
</dbReference>
<dbReference type="AlphaFoldDB" id="C4Z7N4"/>
<protein>
    <recommendedName>
        <fullName evidence="3">histidine kinase</fullName>
        <ecNumber evidence="3">2.7.13.3</ecNumber>
    </recommendedName>
</protein>
<dbReference type="SMART" id="SM00388">
    <property type="entry name" value="HisKA"/>
    <property type="match status" value="1"/>
</dbReference>
<dbReference type="Pfam" id="PF02518">
    <property type="entry name" value="HATPase_c"/>
    <property type="match status" value="1"/>
</dbReference>
<dbReference type="Gene3D" id="3.30.565.10">
    <property type="entry name" value="Histidine kinase-like ATPase, C-terminal domain"/>
    <property type="match status" value="1"/>
</dbReference>
<geneLocation type="plasmid" evidence="16">
    <name>pEubeli2</name>
</geneLocation>
<feature type="domain" description="Histidine kinase" evidence="14">
    <location>
        <begin position="140"/>
        <end position="357"/>
    </location>
</feature>
<dbReference type="PANTHER" id="PTHR45569:SF1">
    <property type="entry name" value="SENSOR PROTEIN KDPD"/>
    <property type="match status" value="1"/>
</dbReference>
<dbReference type="CDD" id="cd00082">
    <property type="entry name" value="HisKA"/>
    <property type="match status" value="1"/>
</dbReference>
<feature type="transmembrane region" description="Helical" evidence="13">
    <location>
        <begin position="46"/>
        <end position="79"/>
    </location>
</feature>
<keyword evidence="9" id="KW-0067">ATP-binding</keyword>
<dbReference type="Proteomes" id="UP000001476">
    <property type="component" value="Plasmid pEubeli2"/>
</dbReference>
<name>C4Z7N4_LACE2</name>
<keyword evidence="12 13" id="KW-0472">Membrane</keyword>
<accession>C4Z7N4</accession>
<evidence type="ECO:0000313" key="16">
    <source>
        <dbReference type="Proteomes" id="UP000001476"/>
    </source>
</evidence>
<proteinExistence type="predicted"/>
<evidence type="ECO:0000313" key="15">
    <source>
        <dbReference type="EMBL" id="ACR73312.1"/>
    </source>
</evidence>
<dbReference type="InterPro" id="IPR036890">
    <property type="entry name" value="HATPase_C_sf"/>
</dbReference>
<dbReference type="RefSeq" id="WP_012740444.1">
    <property type="nucleotide sequence ID" value="NC_012780.1"/>
</dbReference>
<dbReference type="HOGENOM" id="CLU_000445_89_5_9"/>
<dbReference type="Gene3D" id="1.20.120.620">
    <property type="entry name" value="Backbone structure of the membrane domain of e. Coli histidine kinase receptor kdpd"/>
    <property type="match status" value="1"/>
</dbReference>
<dbReference type="SUPFAM" id="SSF47384">
    <property type="entry name" value="Homodimeric domain of signal transducing histidine kinase"/>
    <property type="match status" value="1"/>
</dbReference>
<evidence type="ECO:0000256" key="8">
    <source>
        <dbReference type="ARBA" id="ARBA00022777"/>
    </source>
</evidence>
<dbReference type="KEGG" id="eel:EUBELI_20166"/>
<reference evidence="15 16" key="1">
    <citation type="journal article" date="2009" name="Proc. Natl. Acad. Sci. U.S.A.">
        <title>Characterizing a model human gut microbiota composed of members of its two dominant bacterial phyla.</title>
        <authorList>
            <person name="Mahowald M.A."/>
            <person name="Rey F.E."/>
            <person name="Seedorf H."/>
            <person name="Turnbaugh P.J."/>
            <person name="Fulton R.S."/>
            <person name="Wollam A."/>
            <person name="Shah N."/>
            <person name="Wang C."/>
            <person name="Magrini V."/>
            <person name="Wilson R.K."/>
            <person name="Cantarel B.L."/>
            <person name="Coutinho P.M."/>
            <person name="Henrissat B."/>
            <person name="Crock L.W."/>
            <person name="Russell A."/>
            <person name="Verberkmoes N.C."/>
            <person name="Hettich R.L."/>
            <person name="Gordon J.I."/>
        </authorList>
    </citation>
    <scope>NUCLEOTIDE SEQUENCE [LARGE SCALE GENOMIC DNA]</scope>
    <source>
        <strain evidence="16">ATCC 27750 / DSM 3376 / VPI C15-48 / C15-B4</strain>
        <plasmid evidence="15">unnamed</plasmid>
    </source>
</reference>
<evidence type="ECO:0000256" key="4">
    <source>
        <dbReference type="ARBA" id="ARBA00022553"/>
    </source>
</evidence>
<evidence type="ECO:0000256" key="11">
    <source>
        <dbReference type="ARBA" id="ARBA00023012"/>
    </source>
</evidence>
<evidence type="ECO:0000256" key="6">
    <source>
        <dbReference type="ARBA" id="ARBA00022692"/>
    </source>
</evidence>
<dbReference type="InterPro" id="IPR052023">
    <property type="entry name" value="Histidine_kinase_KdpD"/>
</dbReference>
<gene>
    <name evidence="15" type="ordered locus">EUBELI_20166</name>
</gene>
<evidence type="ECO:0000256" key="1">
    <source>
        <dbReference type="ARBA" id="ARBA00000085"/>
    </source>
</evidence>
<dbReference type="InterPro" id="IPR038318">
    <property type="entry name" value="KdpD_sf"/>
</dbReference>
<dbReference type="PROSITE" id="PS50109">
    <property type="entry name" value="HIS_KIN"/>
    <property type="match status" value="1"/>
</dbReference>
<dbReference type="EC" id="2.7.13.3" evidence="3"/>
<dbReference type="Pfam" id="PF13493">
    <property type="entry name" value="DUF4118"/>
    <property type="match status" value="1"/>
</dbReference>
<evidence type="ECO:0000259" key="14">
    <source>
        <dbReference type="PROSITE" id="PS50109"/>
    </source>
</evidence>
<dbReference type="InterPro" id="IPR025201">
    <property type="entry name" value="KdpD_TM"/>
</dbReference>
<keyword evidence="16" id="KW-1185">Reference proteome</keyword>
<dbReference type="InterPro" id="IPR004358">
    <property type="entry name" value="Sig_transdc_His_kin-like_C"/>
</dbReference>
<keyword evidence="11" id="KW-0902">Two-component regulatory system</keyword>
<dbReference type="InterPro" id="IPR036097">
    <property type="entry name" value="HisK_dim/P_sf"/>
</dbReference>
<dbReference type="GeneID" id="41356925"/>
<evidence type="ECO:0000256" key="10">
    <source>
        <dbReference type="ARBA" id="ARBA00022989"/>
    </source>
</evidence>
<dbReference type="eggNOG" id="COG2205">
    <property type="taxonomic scope" value="Bacteria"/>
</dbReference>
<keyword evidence="8 15" id="KW-0418">Kinase</keyword>
<evidence type="ECO:0000256" key="12">
    <source>
        <dbReference type="ARBA" id="ARBA00023136"/>
    </source>
</evidence>
<evidence type="ECO:0000256" key="2">
    <source>
        <dbReference type="ARBA" id="ARBA00004141"/>
    </source>
</evidence>
<evidence type="ECO:0000256" key="9">
    <source>
        <dbReference type="ARBA" id="ARBA00022840"/>
    </source>
</evidence>
<feature type="transmembrane region" description="Helical" evidence="13">
    <location>
        <begin position="91"/>
        <end position="111"/>
    </location>
</feature>
<dbReference type="InterPro" id="IPR003661">
    <property type="entry name" value="HisK_dim/P_dom"/>
</dbReference>
<organism evidence="15 16">
    <name type="scientific">Lachnospira eligens (strain ATCC 27750 / DSM 3376 / VPI C15-48 / C15-B4)</name>
    <name type="common">Eubacterium eligens</name>
    <dbReference type="NCBI Taxonomy" id="515620"/>
    <lineage>
        <taxon>Bacteria</taxon>
        <taxon>Bacillati</taxon>
        <taxon>Bacillota</taxon>
        <taxon>Clostridia</taxon>
        <taxon>Lachnospirales</taxon>
        <taxon>Lachnospiraceae</taxon>
        <taxon>Lachnospira</taxon>
    </lineage>
</organism>
<dbReference type="Pfam" id="PF00512">
    <property type="entry name" value="HisKA"/>
    <property type="match status" value="1"/>
</dbReference>
<dbReference type="PRINTS" id="PR00344">
    <property type="entry name" value="BCTRLSENSOR"/>
</dbReference>
<dbReference type="SMART" id="SM00387">
    <property type="entry name" value="HATPase_c"/>
    <property type="match status" value="1"/>
</dbReference>
<sequence length="362" mass="41130">MVIITEKTLKKLVKEFLITIGLLSIATVIGMLLIYIGFTESNVIMVYLLCVLLISIFTNGYIWSVAGSLVSVVLMNFFLTEPRFTLHTYDTGYPLTCVIMLAASMLTGTLASKLKKHVRMSEQAAYREKTLQLRANLLRTISHDLRTPLTSISGNANNLMYNYDKLDNDTREQIFTDIYDDSEWLISLVENILFVTRFEDGTVTLNMSDQLIDEVIAEALKHINRKSCEHKIHVDCGKELLLVRMDVRLIIQVIINIVDNAIKYTQEGSDIYIKARKEGRYVIISIEDNGEGIPDDMKENVFDTFFTCNNEIADNRRSLGLGLSLCKTIINAHGSELELRDNTPHGCIFEFKLQLSEVHLNE</sequence>
<keyword evidence="15" id="KW-0614">Plasmid</keyword>
<evidence type="ECO:0000256" key="3">
    <source>
        <dbReference type="ARBA" id="ARBA00012438"/>
    </source>
</evidence>
<comment type="subcellular location">
    <subcellularLocation>
        <location evidence="2">Membrane</location>
        <topology evidence="2">Multi-pass membrane protein</topology>
    </subcellularLocation>
</comment>